<dbReference type="Pfam" id="PF01535">
    <property type="entry name" value="PPR"/>
    <property type="match status" value="1"/>
</dbReference>
<feature type="repeat" description="PPR" evidence="2">
    <location>
        <begin position="205"/>
        <end position="239"/>
    </location>
</feature>
<name>A0A7J7L5G4_9MAGN</name>
<comment type="caution">
    <text evidence="3">The sequence shown here is derived from an EMBL/GenBank/DDBJ whole genome shotgun (WGS) entry which is preliminary data.</text>
</comment>
<accession>A0A7J7L5G4</accession>
<feature type="repeat" description="PPR" evidence="2">
    <location>
        <begin position="170"/>
        <end position="204"/>
    </location>
</feature>
<evidence type="ECO:0000256" key="2">
    <source>
        <dbReference type="PROSITE-ProRule" id="PRU00708"/>
    </source>
</evidence>
<keyword evidence="1" id="KW-0677">Repeat</keyword>
<dbReference type="Gene3D" id="1.25.40.10">
    <property type="entry name" value="Tetratricopeptide repeat domain"/>
    <property type="match status" value="3"/>
</dbReference>
<organism evidence="3 4">
    <name type="scientific">Kingdonia uniflora</name>
    <dbReference type="NCBI Taxonomy" id="39325"/>
    <lineage>
        <taxon>Eukaryota</taxon>
        <taxon>Viridiplantae</taxon>
        <taxon>Streptophyta</taxon>
        <taxon>Embryophyta</taxon>
        <taxon>Tracheophyta</taxon>
        <taxon>Spermatophyta</taxon>
        <taxon>Magnoliopsida</taxon>
        <taxon>Ranunculales</taxon>
        <taxon>Circaeasteraceae</taxon>
        <taxon>Kingdonia</taxon>
    </lineage>
</organism>
<feature type="repeat" description="PPR" evidence="2">
    <location>
        <begin position="240"/>
        <end position="274"/>
    </location>
</feature>
<dbReference type="Proteomes" id="UP000541444">
    <property type="component" value="Unassembled WGS sequence"/>
</dbReference>
<sequence>MCSRGRAIGALHHILRYMKKNLIVLRQSFHTEAREALKVSGESDYVLKEANRHLSLEGREDISESCKTTTIDVSSGTVLRLLEKRNFIAVEKKMVDMEVKEPKVYTRDTIWNISKILRYSTWESAEEQLKCLPIRWDSYTINQVLKTHPPMEKSWLFFNWASKLKGFRHDQFTYTSMLDIFGEAGRISSMKYVFQEMKKKHIKIDVVTHTSLLHWLSKDGDIGGSLKMWEEMKAKGCRPTVVSYTAFIKVLFDHNKAKEATEVYKEMIASRCSPNCYTYTVLMEYLAGSGKFTAALDIFNKMQEAGVLPDKAACNILVQMCSRGRAIGELHHILQYMKKNFIVLRQSVYTEAHEALQVSGESDYLLKEANRHLSLEGRKDISESCKTTAINVSSGIVLRLLEKRNFIAVDNVLHDTISKNIKLDCELISTIIQTNCANCRPNGALLAFRYGSQLNFNIERAAYLSLIGLFIRNNSYSELVEIVDKMIQAGVSLGTYLIFLLTFKLGCVQMFAFAEKLFDSLPNDQKNPVTYTALMGAYFHSGDVDKGIDIFNTMRRKSILASHGTYNLLMAGLKKAGRVREIESYRRDNISSDGHTQDIFPLEDGLCDRLYIKAIVM</sequence>
<dbReference type="PANTHER" id="PTHR46862">
    <property type="entry name" value="OS07G0661900 PROTEIN"/>
    <property type="match status" value="1"/>
</dbReference>
<dbReference type="InterPro" id="IPR011990">
    <property type="entry name" value="TPR-like_helical_dom_sf"/>
</dbReference>
<keyword evidence="4" id="KW-1185">Reference proteome</keyword>
<evidence type="ECO:0000313" key="4">
    <source>
        <dbReference type="Proteomes" id="UP000541444"/>
    </source>
</evidence>
<dbReference type="PANTHER" id="PTHR46862:SF5">
    <property type="entry name" value="OS02G0170000 PROTEIN"/>
    <property type="match status" value="1"/>
</dbReference>
<evidence type="ECO:0008006" key="5">
    <source>
        <dbReference type="Google" id="ProtNLM"/>
    </source>
</evidence>
<dbReference type="PROSITE" id="PS51375">
    <property type="entry name" value="PPR"/>
    <property type="match status" value="5"/>
</dbReference>
<proteinExistence type="predicted"/>
<protein>
    <recommendedName>
        <fullName evidence="5">Pentatricopeptide repeat-containing protein</fullName>
    </recommendedName>
</protein>
<evidence type="ECO:0000313" key="3">
    <source>
        <dbReference type="EMBL" id="KAF6137866.1"/>
    </source>
</evidence>
<gene>
    <name evidence="3" type="ORF">GIB67_013995</name>
</gene>
<dbReference type="NCBIfam" id="TIGR00756">
    <property type="entry name" value="PPR"/>
    <property type="match status" value="5"/>
</dbReference>
<feature type="repeat" description="PPR" evidence="2">
    <location>
        <begin position="275"/>
        <end position="309"/>
    </location>
</feature>
<dbReference type="InterPro" id="IPR002885">
    <property type="entry name" value="PPR_rpt"/>
</dbReference>
<dbReference type="OrthoDB" id="185373at2759"/>
<evidence type="ECO:0000256" key="1">
    <source>
        <dbReference type="ARBA" id="ARBA00022737"/>
    </source>
</evidence>
<reference evidence="3 4" key="1">
    <citation type="journal article" date="2020" name="IScience">
        <title>Genome Sequencing of the Endangered Kingdonia uniflora (Circaeasteraceae, Ranunculales) Reveals Potential Mechanisms of Evolutionary Specialization.</title>
        <authorList>
            <person name="Sun Y."/>
            <person name="Deng T."/>
            <person name="Zhang A."/>
            <person name="Moore M.J."/>
            <person name="Landis J.B."/>
            <person name="Lin N."/>
            <person name="Zhang H."/>
            <person name="Zhang X."/>
            <person name="Huang J."/>
            <person name="Zhang X."/>
            <person name="Sun H."/>
            <person name="Wang H."/>
        </authorList>
    </citation>
    <scope>NUCLEOTIDE SEQUENCE [LARGE SCALE GENOMIC DNA]</scope>
    <source>
        <strain evidence="3">TB1705</strain>
        <tissue evidence="3">Leaf</tissue>
    </source>
</reference>
<feature type="repeat" description="PPR" evidence="2">
    <location>
        <begin position="527"/>
        <end position="561"/>
    </location>
</feature>
<dbReference type="EMBL" id="JACGCM010002619">
    <property type="protein sequence ID" value="KAF6137866.1"/>
    <property type="molecule type" value="Genomic_DNA"/>
</dbReference>
<dbReference type="Pfam" id="PF13041">
    <property type="entry name" value="PPR_2"/>
    <property type="match status" value="3"/>
</dbReference>
<dbReference type="AlphaFoldDB" id="A0A7J7L5G4"/>